<dbReference type="InterPro" id="IPR016181">
    <property type="entry name" value="Acyl_CoA_acyltransferase"/>
</dbReference>
<dbReference type="PANTHER" id="PTHR43877:SF2">
    <property type="entry name" value="AMINOALKYLPHOSPHONATE N-ACETYLTRANSFERASE-RELATED"/>
    <property type="match status" value="1"/>
</dbReference>
<dbReference type="CDD" id="cd04301">
    <property type="entry name" value="NAT_SF"/>
    <property type="match status" value="1"/>
</dbReference>
<dbReference type="Proteomes" id="UP000077875">
    <property type="component" value="Chromosome"/>
</dbReference>
<dbReference type="InterPro" id="IPR000182">
    <property type="entry name" value="GNAT_dom"/>
</dbReference>
<evidence type="ECO:0000259" key="3">
    <source>
        <dbReference type="PROSITE" id="PS51186"/>
    </source>
</evidence>
<dbReference type="AlphaFoldDB" id="A0A172YDB9"/>
<name>A0A172YDB9_9GAMM</name>
<organism evidence="4 5">
    <name type="scientific">Halotalea alkalilenta</name>
    <dbReference type="NCBI Taxonomy" id="376489"/>
    <lineage>
        <taxon>Bacteria</taxon>
        <taxon>Pseudomonadati</taxon>
        <taxon>Pseudomonadota</taxon>
        <taxon>Gammaproteobacteria</taxon>
        <taxon>Oceanospirillales</taxon>
        <taxon>Halomonadaceae</taxon>
        <taxon>Halotalea</taxon>
    </lineage>
</organism>
<gene>
    <name evidence="4" type="ORF">A5892_06115</name>
</gene>
<evidence type="ECO:0000313" key="5">
    <source>
        <dbReference type="Proteomes" id="UP000077875"/>
    </source>
</evidence>
<evidence type="ECO:0000313" key="4">
    <source>
        <dbReference type="EMBL" id="ANF57092.1"/>
    </source>
</evidence>
<dbReference type="Pfam" id="PF00583">
    <property type="entry name" value="Acetyltransf_1"/>
    <property type="match status" value="1"/>
</dbReference>
<dbReference type="EMBL" id="CP015243">
    <property type="protein sequence ID" value="ANF57092.1"/>
    <property type="molecule type" value="Genomic_DNA"/>
</dbReference>
<dbReference type="PROSITE" id="PS51186">
    <property type="entry name" value="GNAT"/>
    <property type="match status" value="1"/>
</dbReference>
<dbReference type="Gene3D" id="3.40.630.30">
    <property type="match status" value="1"/>
</dbReference>
<dbReference type="KEGG" id="haa:A5892_06115"/>
<feature type="domain" description="N-acetyltransferase" evidence="3">
    <location>
        <begin position="5"/>
        <end position="144"/>
    </location>
</feature>
<proteinExistence type="predicted"/>
<evidence type="ECO:0000256" key="2">
    <source>
        <dbReference type="ARBA" id="ARBA00023315"/>
    </source>
</evidence>
<dbReference type="GO" id="GO:0016747">
    <property type="term" value="F:acyltransferase activity, transferring groups other than amino-acyl groups"/>
    <property type="evidence" value="ECO:0007669"/>
    <property type="project" value="InterPro"/>
</dbReference>
<dbReference type="InterPro" id="IPR050832">
    <property type="entry name" value="Bact_Acetyltransf"/>
</dbReference>
<dbReference type="SUPFAM" id="SSF55729">
    <property type="entry name" value="Acyl-CoA N-acyltransferases (Nat)"/>
    <property type="match status" value="1"/>
</dbReference>
<keyword evidence="1" id="KW-0808">Transferase</keyword>
<accession>A0A172YDB9</accession>
<keyword evidence="5" id="KW-1185">Reference proteome</keyword>
<dbReference type="STRING" id="376489.A5892_06115"/>
<reference evidence="4 5" key="1">
    <citation type="submission" date="2016-04" db="EMBL/GenBank/DDBJ databases">
        <title>Complete Genome Sequence of Halotalea alkalilenta IHB B 13600.</title>
        <authorList>
            <person name="Swarnkar M.K."/>
            <person name="Sharma A."/>
            <person name="Kaushal K."/>
            <person name="Soni R."/>
            <person name="Rana S."/>
            <person name="Singh A.K."/>
            <person name="Gulati A."/>
        </authorList>
    </citation>
    <scope>NUCLEOTIDE SEQUENCE [LARGE SCALE GENOMIC DNA]</scope>
    <source>
        <strain evidence="4 5">IHB B 13600</strain>
    </source>
</reference>
<keyword evidence="2" id="KW-0012">Acyltransferase</keyword>
<dbReference type="PANTHER" id="PTHR43877">
    <property type="entry name" value="AMINOALKYLPHOSPHONATE N-ACETYLTRANSFERASE-RELATED-RELATED"/>
    <property type="match status" value="1"/>
</dbReference>
<protein>
    <recommendedName>
        <fullName evidence="3">N-acetyltransferase domain-containing protein</fullName>
    </recommendedName>
</protein>
<dbReference type="NCBIfam" id="NF002959">
    <property type="entry name" value="PRK03624.1"/>
    <property type="match status" value="1"/>
</dbReference>
<evidence type="ECO:0000256" key="1">
    <source>
        <dbReference type="ARBA" id="ARBA00022679"/>
    </source>
</evidence>
<sequence>MPSRFAIRPFETHDTEAVVALWRSAGLTRPWNDPYLDIQRKLDEDPALFLITECEGRPVASAMFGYDGHRGWLYYLAVEPSLRGRGHARALIEEGERLLLERGCPKLHLMVRRENAQVIELYRHLGYAEVETVTLGKRLIEDDPTGVPSTH</sequence>
<dbReference type="RefSeq" id="WP_064122050.1">
    <property type="nucleotide sequence ID" value="NZ_CP015243.1"/>
</dbReference>